<dbReference type="InterPro" id="IPR014721">
    <property type="entry name" value="Ribsml_uS5_D2-typ_fold_subgr"/>
</dbReference>
<reference evidence="5 6" key="1">
    <citation type="journal article" date="2018" name="Syst. Appl. Microbiol.">
        <title>Corynebacterium heidelbergense sp. nov., isolated from the preen glands of Egyptian geese (Alopochen aegyptiacus).</title>
        <authorList>
            <person name="Braun M.S."/>
            <person name="Wang E."/>
            <person name="Zimmermann S."/>
            <person name="Wink M."/>
        </authorList>
    </citation>
    <scope>NUCLEOTIDE SEQUENCE [LARGE SCALE GENOMIC DNA]</scope>
    <source>
        <strain evidence="5 6">647</strain>
    </source>
</reference>
<evidence type="ECO:0000313" key="6">
    <source>
        <dbReference type="Proteomes" id="UP000251577"/>
    </source>
</evidence>
<dbReference type="InterPro" id="IPR020568">
    <property type="entry name" value="Ribosomal_Su5_D2-typ_SF"/>
</dbReference>
<proteinExistence type="predicted"/>
<keyword evidence="1" id="KW-0808">Transferase</keyword>
<evidence type="ECO:0000313" key="5">
    <source>
        <dbReference type="EMBL" id="RAV31188.1"/>
    </source>
</evidence>
<sequence>MAGGGPMMGQGHCWGHHGEILQGSFTGIGQGLVSLPIASRGSWARFTVDRHPPASGASPVNDCYEGQSPGLSRIRCSSWRSKTAAAAHLALEHIAAYRPEVATWTGSLEVGSSLPPGWGMGSSTSDVVAAIRAIANAAGITLPPEAIGRIAVRAEGASDPHGEALPVLYAQRRGHVVRRWDRPLPPLVLVGCRCGQPVDTVGTPPLKANTEYDELHARLDVAILRGDARALGEVATRSAELNQARVPKQRFEELVEICADCGGVGVQVAHSGAVGGILVDATAPGASAQWARCREALNQAGFPKTVDELVGSVTR</sequence>
<comment type="caution">
    <text evidence="5">The sequence shown here is derived from an EMBL/GenBank/DDBJ whole genome shotgun (WGS) entry which is preliminary data.</text>
</comment>
<dbReference type="EMBL" id="QHCV01000154">
    <property type="protein sequence ID" value="RAV31188.1"/>
    <property type="molecule type" value="Genomic_DNA"/>
</dbReference>
<evidence type="ECO:0000256" key="1">
    <source>
        <dbReference type="ARBA" id="ARBA00022679"/>
    </source>
</evidence>
<dbReference type="InterPro" id="IPR013750">
    <property type="entry name" value="GHMP_kinase_C_dom"/>
</dbReference>
<keyword evidence="6" id="KW-1185">Reference proteome</keyword>
<organism evidence="5 6">
    <name type="scientific">Corynebacterium heidelbergense</name>
    <dbReference type="NCBI Taxonomy" id="2055947"/>
    <lineage>
        <taxon>Bacteria</taxon>
        <taxon>Bacillati</taxon>
        <taxon>Actinomycetota</taxon>
        <taxon>Actinomycetes</taxon>
        <taxon>Mycobacteriales</taxon>
        <taxon>Corynebacteriaceae</taxon>
        <taxon>Corynebacterium</taxon>
    </lineage>
</organism>
<dbReference type="AlphaFoldDB" id="A0A364V3I8"/>
<evidence type="ECO:0000259" key="4">
    <source>
        <dbReference type="Pfam" id="PF08544"/>
    </source>
</evidence>
<protein>
    <submittedName>
        <fullName evidence="5">GHMP kinase</fullName>
    </submittedName>
</protein>
<gene>
    <name evidence="5" type="ORF">DLJ54_09690</name>
</gene>
<keyword evidence="2 5" id="KW-0418">Kinase</keyword>
<evidence type="ECO:0000256" key="2">
    <source>
        <dbReference type="ARBA" id="ARBA00022777"/>
    </source>
</evidence>
<dbReference type="Proteomes" id="UP000251577">
    <property type="component" value="Unassembled WGS sequence"/>
</dbReference>
<dbReference type="SUPFAM" id="SSF54211">
    <property type="entry name" value="Ribosomal protein S5 domain 2-like"/>
    <property type="match status" value="1"/>
</dbReference>
<dbReference type="InterPro" id="IPR006204">
    <property type="entry name" value="GHMP_kinase_N_dom"/>
</dbReference>
<dbReference type="Pfam" id="PF08544">
    <property type="entry name" value="GHMP_kinases_C"/>
    <property type="match status" value="1"/>
</dbReference>
<accession>A0A364V3I8</accession>
<dbReference type="GO" id="GO:0016301">
    <property type="term" value="F:kinase activity"/>
    <property type="evidence" value="ECO:0007669"/>
    <property type="project" value="UniProtKB-KW"/>
</dbReference>
<evidence type="ECO:0000259" key="3">
    <source>
        <dbReference type="Pfam" id="PF00288"/>
    </source>
</evidence>
<dbReference type="Pfam" id="PF00288">
    <property type="entry name" value="GHMP_kinases_N"/>
    <property type="match status" value="1"/>
</dbReference>
<dbReference type="Gene3D" id="3.30.230.10">
    <property type="match status" value="1"/>
</dbReference>
<dbReference type="GO" id="GO:0005524">
    <property type="term" value="F:ATP binding"/>
    <property type="evidence" value="ECO:0007669"/>
    <property type="project" value="InterPro"/>
</dbReference>
<name>A0A364V3I8_9CORY</name>
<feature type="domain" description="GHMP kinase N-terminal" evidence="3">
    <location>
        <begin position="107"/>
        <end position="157"/>
    </location>
</feature>
<feature type="domain" description="GHMP kinase C-terminal" evidence="4">
    <location>
        <begin position="222"/>
        <end position="290"/>
    </location>
</feature>